<sequence length="452" mass="46429">MSATNAGPITTIFTPPASCLSTSMFIGHWGAYDPATSCYPTSTKLFLFVQEYYYSPGICPSGYWFACPWTGTSFPASVTASLCCPSDFECVDGWSHVCARGGSFDGLEHVFVISRNSQTLASTAALTTATLEPDSFIWADGVPVAWETTDTAILKLLGQLTTTSSTSGTSLSEESSSSIGRTSSEVAPKTSGTATATATDTGGSSLLVSPSTSTSDSQTTPSSTTGPTPTTAAITSEPLLTGNCASPSWTLLDMSTAYLYAPVLGCAYDNLNCCPFQVDAAPRTGAPGPFPAASVARCPDGYVTVTSSACCLSGFQPLSTAFVSQSACVSRLSSPLSQPPLPTTAQDASVTVGVVLAMQIPIETAAPSSGSGLSKGAVAGIAVGGAVALLVIATLVFLLVRKSRPPQPVSGLMVPEDKHPPVHVYPSELHGQGVSELPYQRDFCAELPGAAR</sequence>
<keyword evidence="4" id="KW-1185">Reference proteome</keyword>
<dbReference type="RefSeq" id="XP_003653959.1">
    <property type="nucleotide sequence ID" value="XM_003653911.1"/>
</dbReference>
<dbReference type="STRING" id="578455.G2R6D8"/>
<dbReference type="AlphaFoldDB" id="G2R6D8"/>
<dbReference type="KEGG" id="ttt:THITE_160737"/>
<evidence type="ECO:0000313" key="4">
    <source>
        <dbReference type="Proteomes" id="UP000008181"/>
    </source>
</evidence>
<feature type="region of interest" description="Disordered" evidence="1">
    <location>
        <begin position="163"/>
        <end position="235"/>
    </location>
</feature>
<protein>
    <submittedName>
        <fullName evidence="3">Uncharacterized protein</fullName>
    </submittedName>
</protein>
<evidence type="ECO:0000256" key="1">
    <source>
        <dbReference type="SAM" id="MobiDB-lite"/>
    </source>
</evidence>
<dbReference type="GeneID" id="11519874"/>
<dbReference type="Proteomes" id="UP000008181">
    <property type="component" value="Chromosome 3"/>
</dbReference>
<dbReference type="CDD" id="cd12087">
    <property type="entry name" value="TM_EGFR-like"/>
    <property type="match status" value="1"/>
</dbReference>
<dbReference type="OrthoDB" id="4590910at2759"/>
<keyword evidence="2" id="KW-0812">Transmembrane</keyword>
<name>G2R6D8_THETT</name>
<proteinExistence type="predicted"/>
<keyword evidence="2" id="KW-0472">Membrane</keyword>
<feature type="transmembrane region" description="Helical" evidence="2">
    <location>
        <begin position="377"/>
        <end position="400"/>
    </location>
</feature>
<evidence type="ECO:0000313" key="3">
    <source>
        <dbReference type="EMBL" id="AEO67623.1"/>
    </source>
</evidence>
<dbReference type="EMBL" id="CP003011">
    <property type="protein sequence ID" value="AEO67623.1"/>
    <property type="molecule type" value="Genomic_DNA"/>
</dbReference>
<reference evidence="3 4" key="1">
    <citation type="journal article" date="2011" name="Nat. Biotechnol.">
        <title>Comparative genomic analysis of the thermophilic biomass-degrading fungi Myceliophthora thermophila and Thielavia terrestris.</title>
        <authorList>
            <person name="Berka R.M."/>
            <person name="Grigoriev I.V."/>
            <person name="Otillar R."/>
            <person name="Salamov A."/>
            <person name="Grimwood J."/>
            <person name="Reid I."/>
            <person name="Ishmael N."/>
            <person name="John T."/>
            <person name="Darmond C."/>
            <person name="Moisan M.-C."/>
            <person name="Henrissat B."/>
            <person name="Coutinho P.M."/>
            <person name="Lombard V."/>
            <person name="Natvig D.O."/>
            <person name="Lindquist E."/>
            <person name="Schmutz J."/>
            <person name="Lucas S."/>
            <person name="Harris P."/>
            <person name="Powlowski J."/>
            <person name="Bellemare A."/>
            <person name="Taylor D."/>
            <person name="Butler G."/>
            <person name="de Vries R.P."/>
            <person name="Allijn I.E."/>
            <person name="van den Brink J."/>
            <person name="Ushinsky S."/>
            <person name="Storms R."/>
            <person name="Powell A.J."/>
            <person name="Paulsen I.T."/>
            <person name="Elbourne L.D.H."/>
            <person name="Baker S.E."/>
            <person name="Magnuson J."/>
            <person name="LaBoissiere S."/>
            <person name="Clutterbuck A.J."/>
            <person name="Martinez D."/>
            <person name="Wogulis M."/>
            <person name="de Leon A.L."/>
            <person name="Rey M.W."/>
            <person name="Tsang A."/>
        </authorList>
    </citation>
    <scope>NUCLEOTIDE SEQUENCE [LARGE SCALE GENOMIC DNA]</scope>
    <source>
        <strain evidence="4">ATCC 38088 / NRRL 8126</strain>
    </source>
</reference>
<dbReference type="HOGENOM" id="CLU_605776_0_0_1"/>
<evidence type="ECO:0000256" key="2">
    <source>
        <dbReference type="SAM" id="Phobius"/>
    </source>
</evidence>
<feature type="compositionally biased region" description="Low complexity" evidence="1">
    <location>
        <begin position="163"/>
        <end position="231"/>
    </location>
</feature>
<keyword evidence="2" id="KW-1133">Transmembrane helix</keyword>
<organism evidence="3 4">
    <name type="scientific">Thermothielavioides terrestris (strain ATCC 38088 / NRRL 8126)</name>
    <name type="common">Thielavia terrestris</name>
    <dbReference type="NCBI Taxonomy" id="578455"/>
    <lineage>
        <taxon>Eukaryota</taxon>
        <taxon>Fungi</taxon>
        <taxon>Dikarya</taxon>
        <taxon>Ascomycota</taxon>
        <taxon>Pezizomycotina</taxon>
        <taxon>Sordariomycetes</taxon>
        <taxon>Sordariomycetidae</taxon>
        <taxon>Sordariales</taxon>
        <taxon>Chaetomiaceae</taxon>
        <taxon>Thermothielavioides</taxon>
        <taxon>Thermothielavioides terrestris</taxon>
    </lineage>
</organism>
<accession>G2R6D8</accession>
<gene>
    <name evidence="3" type="ORF">THITE_160737</name>
</gene>